<reference evidence="3 4" key="1">
    <citation type="submission" date="2017-04" db="EMBL/GenBank/DDBJ databases">
        <title>Kefir bacterial isolates.</title>
        <authorList>
            <person name="Kim Y."/>
            <person name="Blasche S."/>
            <person name="Patil K.R."/>
        </authorList>
    </citation>
    <scope>NUCLEOTIDE SEQUENCE [LARGE SCALE GENOMIC DNA]</scope>
    <source>
        <strain evidence="3 4">OG2-1</strain>
    </source>
</reference>
<proteinExistence type="predicted"/>
<keyword evidence="1" id="KW-0479">Metal-binding</keyword>
<dbReference type="Pfam" id="PF04434">
    <property type="entry name" value="SWIM"/>
    <property type="match status" value="1"/>
</dbReference>
<evidence type="ECO:0000313" key="4">
    <source>
        <dbReference type="Proteomes" id="UP000216195"/>
    </source>
</evidence>
<dbReference type="Proteomes" id="UP000216195">
    <property type="component" value="Unassembled WGS sequence"/>
</dbReference>
<gene>
    <name evidence="3" type="ORF">B8W87_04295</name>
</gene>
<dbReference type="PROSITE" id="PS50966">
    <property type="entry name" value="ZF_SWIM"/>
    <property type="match status" value="1"/>
</dbReference>
<name>A0AAE5KS98_9MICC</name>
<evidence type="ECO:0000313" key="3">
    <source>
        <dbReference type="EMBL" id="PAK86339.1"/>
    </source>
</evidence>
<keyword evidence="1" id="KW-0863">Zinc-finger</keyword>
<accession>A0AAE5KS98</accession>
<organism evidence="3 4">
    <name type="scientific">Rothia dentocariosa</name>
    <dbReference type="NCBI Taxonomy" id="2047"/>
    <lineage>
        <taxon>Bacteria</taxon>
        <taxon>Bacillati</taxon>
        <taxon>Actinomycetota</taxon>
        <taxon>Actinomycetes</taxon>
        <taxon>Micrococcales</taxon>
        <taxon>Micrococcaceae</taxon>
        <taxon>Rothia</taxon>
    </lineage>
</organism>
<evidence type="ECO:0000256" key="1">
    <source>
        <dbReference type="PROSITE-ProRule" id="PRU00325"/>
    </source>
</evidence>
<dbReference type="EMBL" id="NCWU01000003">
    <property type="protein sequence ID" value="PAK86339.1"/>
    <property type="molecule type" value="Genomic_DNA"/>
</dbReference>
<protein>
    <recommendedName>
        <fullName evidence="2">SWIM-type domain-containing protein</fullName>
    </recommendedName>
</protein>
<keyword evidence="1" id="KW-0862">Zinc</keyword>
<dbReference type="RefSeq" id="WP_179291517.1">
    <property type="nucleotide sequence ID" value="NZ_NCWU01000003.1"/>
</dbReference>
<comment type="caution">
    <text evidence="3">The sequence shown here is derived from an EMBL/GenBank/DDBJ whole genome shotgun (WGS) entry which is preliminary data.</text>
</comment>
<dbReference type="AlphaFoldDB" id="A0AAE5KS98"/>
<dbReference type="InterPro" id="IPR007527">
    <property type="entry name" value="Znf_SWIM"/>
</dbReference>
<sequence length="459" mass="49454">MAQTLTYTYLKPSLLHEQDGSLGLALATSGGSTPEGAAAHPYFFSGFMERPDVIAASLLVVARVARTRYYTPPGMVAAILRAADPVVTSTSEGLRFESFSACCGVYARLDVDSSTLDATHSAVGVTNVDVNPPLRTALASLRAGEPLHLDVGDEGLLTTTLDGEVMEDKVPLPVRWLKGFAETQMLSSLMKPTHALDAAAARTFIQGLPRRSATKSVMWATRAVRSLRLATRATVGSVCVAGPERLRVLEPLIRFMTRLEAYSEPVISGNAPVASVWVAHLPGARLSIGLSPERSRGFSGEGSVLQALSDPSVAENADMLSVLLSFEPRIEVPVMSTRSGLNETQVRDALALLASSGQVGFDVQAGEYFHRPLPVQADALQAMHPRLVSAQKLIDSGAVWDDGDGTYRVQSRDTFYTVTPAEKIEEYRCTCPWWVKYRGTRGPCKHVLAVSIKRRGGLN</sequence>
<dbReference type="GO" id="GO:0008270">
    <property type="term" value="F:zinc ion binding"/>
    <property type="evidence" value="ECO:0007669"/>
    <property type="project" value="UniProtKB-KW"/>
</dbReference>
<evidence type="ECO:0000259" key="2">
    <source>
        <dbReference type="PROSITE" id="PS50966"/>
    </source>
</evidence>
<feature type="domain" description="SWIM-type" evidence="2">
    <location>
        <begin position="416"/>
        <end position="455"/>
    </location>
</feature>